<dbReference type="WBParaSite" id="nRc.2.0.1.t28005-RA">
    <property type="protein sequence ID" value="nRc.2.0.1.t28005-RA"/>
    <property type="gene ID" value="nRc.2.0.1.g28005"/>
</dbReference>
<accession>A0A915JP72</accession>
<feature type="region of interest" description="Disordered" evidence="1">
    <location>
        <begin position="463"/>
        <end position="546"/>
    </location>
</feature>
<feature type="region of interest" description="Disordered" evidence="1">
    <location>
        <begin position="57"/>
        <end position="98"/>
    </location>
</feature>
<feature type="compositionally biased region" description="Acidic residues" evidence="1">
    <location>
        <begin position="514"/>
        <end position="525"/>
    </location>
</feature>
<name>A0A915JP72_ROMCU</name>
<feature type="region of interest" description="Disordered" evidence="1">
    <location>
        <begin position="189"/>
        <end position="220"/>
    </location>
</feature>
<evidence type="ECO:0000259" key="2">
    <source>
        <dbReference type="PROSITE" id="PS51159"/>
    </source>
</evidence>
<proteinExistence type="predicted"/>
<evidence type="ECO:0000313" key="4">
    <source>
        <dbReference type="WBParaSite" id="nRc.2.0.1.t28005-RA"/>
    </source>
</evidence>
<protein>
    <submittedName>
        <fullName evidence="4">CBM21 domain-containing protein</fullName>
    </submittedName>
</protein>
<dbReference type="GO" id="GO:0008157">
    <property type="term" value="F:protein phosphatase 1 binding"/>
    <property type="evidence" value="ECO:0007669"/>
    <property type="project" value="TreeGrafter"/>
</dbReference>
<dbReference type="Pfam" id="PF03370">
    <property type="entry name" value="CBM_21"/>
    <property type="match status" value="1"/>
</dbReference>
<feature type="compositionally biased region" description="Basic and acidic residues" evidence="1">
    <location>
        <begin position="474"/>
        <end position="487"/>
    </location>
</feature>
<reference evidence="4" key="1">
    <citation type="submission" date="2022-11" db="UniProtKB">
        <authorList>
            <consortium name="WormBaseParasite"/>
        </authorList>
    </citation>
    <scope>IDENTIFICATION</scope>
</reference>
<dbReference type="Gene3D" id="2.60.40.2440">
    <property type="entry name" value="Carbohydrate binding type-21 domain"/>
    <property type="match status" value="1"/>
</dbReference>
<dbReference type="PANTHER" id="PTHR12307:SF36">
    <property type="entry name" value="GLYCOGEN-BINDING SUBUNIT 76A"/>
    <property type="match status" value="1"/>
</dbReference>
<feature type="compositionally biased region" description="Basic and acidic residues" evidence="1">
    <location>
        <begin position="201"/>
        <end position="212"/>
    </location>
</feature>
<dbReference type="GO" id="GO:2001069">
    <property type="term" value="F:glycogen binding"/>
    <property type="evidence" value="ECO:0007669"/>
    <property type="project" value="TreeGrafter"/>
</dbReference>
<dbReference type="Proteomes" id="UP000887565">
    <property type="component" value="Unplaced"/>
</dbReference>
<dbReference type="InterPro" id="IPR005036">
    <property type="entry name" value="CBM21_dom"/>
</dbReference>
<feature type="domain" description="CBM21" evidence="2">
    <location>
        <begin position="350"/>
        <end position="463"/>
    </location>
</feature>
<feature type="compositionally biased region" description="Basic residues" evidence="1">
    <location>
        <begin position="532"/>
        <end position="541"/>
    </location>
</feature>
<dbReference type="AlphaFoldDB" id="A0A915JP72"/>
<keyword evidence="3" id="KW-1185">Reference proteome</keyword>
<dbReference type="PANTHER" id="PTHR12307">
    <property type="entry name" value="PROTEIN PHOSPHATASE 1 REGULATORY SUBUNIT"/>
    <property type="match status" value="1"/>
</dbReference>
<dbReference type="InterPro" id="IPR038175">
    <property type="entry name" value="CBM21_dom_sf"/>
</dbReference>
<evidence type="ECO:0000256" key="1">
    <source>
        <dbReference type="SAM" id="MobiDB-lite"/>
    </source>
</evidence>
<dbReference type="GO" id="GO:0000164">
    <property type="term" value="C:protein phosphatase type 1 complex"/>
    <property type="evidence" value="ECO:0007669"/>
    <property type="project" value="TreeGrafter"/>
</dbReference>
<evidence type="ECO:0000313" key="3">
    <source>
        <dbReference type="Proteomes" id="UP000887565"/>
    </source>
</evidence>
<dbReference type="GO" id="GO:0005979">
    <property type="term" value="P:regulation of glycogen biosynthetic process"/>
    <property type="evidence" value="ECO:0007669"/>
    <property type="project" value="TreeGrafter"/>
</dbReference>
<feature type="compositionally biased region" description="Low complexity" evidence="1">
    <location>
        <begin position="490"/>
        <end position="506"/>
    </location>
</feature>
<organism evidence="3 4">
    <name type="scientific">Romanomermis culicivorax</name>
    <name type="common">Nematode worm</name>
    <dbReference type="NCBI Taxonomy" id="13658"/>
    <lineage>
        <taxon>Eukaryota</taxon>
        <taxon>Metazoa</taxon>
        <taxon>Ecdysozoa</taxon>
        <taxon>Nematoda</taxon>
        <taxon>Enoplea</taxon>
        <taxon>Dorylaimia</taxon>
        <taxon>Mermithida</taxon>
        <taxon>Mermithoidea</taxon>
        <taxon>Mermithidae</taxon>
        <taxon>Romanomermis</taxon>
    </lineage>
</organism>
<dbReference type="PROSITE" id="PS51159">
    <property type="entry name" value="CBM21"/>
    <property type="match status" value="1"/>
</dbReference>
<sequence>KSCDFLNCFWDCLVKKQNFLAFRGSQSTAPEVMPVDLTVLFNTSKFLSLRHPSDYGRINGDDDDDDDDDGQNRKRNRRRKNGEISDDDSSSPTSTFYQPSNHVCRRAASFPTLNLKNKRHSLLMTSDSMSQKCFSESEIRDENKIILNGLTLDDLKRQFAALIIVQDKKIVDDCSLDDDRILSNHDRPRFENNNDYDDDVDIHRDDSNRHDGGAGNGEILHHKKSAAKKKVSFADDTGHLLAVTRVMAEPSDVPPVLTSPTALAVIAAYDPDSDSMHNPFLPGTALLSSTAANFCNGGAEGQISSSTTPRRHWRLDFKQPASDYMRFRVKLEAKNVALENVLVDNVKESLNFPFSNHIKCRESNLDDGSSLNGTIKVKNLSFEKFVFVRYTTDQWKTFRDESAQYVKPSSKHTSRPDLIDTFRFDFPIPEDDILHPNLEFCVCFRLSNREFWDNNNENGGNFKISSAKFSPSKLDGRRSHSDSKLLSRIDSASGDESSDSETSSTSFKKKDDGGGADDDDGMFDMDGEKSLRVKRRMRRRRSSNDDAFELQMDNWSEFSTWKHLDGPGPYW</sequence>
<dbReference type="InterPro" id="IPR050782">
    <property type="entry name" value="PP1_regulatory_subunit_3"/>
</dbReference>